<keyword evidence="7" id="KW-0443">Lipid metabolism</keyword>
<dbReference type="InterPro" id="IPR048254">
    <property type="entry name" value="CDP_ALCOHOL_P_TRANSF_CS"/>
</dbReference>
<dbReference type="EMBL" id="WUBR01000004">
    <property type="protein sequence ID" value="MWV29359.1"/>
    <property type="molecule type" value="Genomic_DNA"/>
</dbReference>
<comment type="caution">
    <text evidence="14">The sequence shown here is derived from an EMBL/GenBank/DDBJ whole genome shotgun (WGS) entry which is preliminary data.</text>
</comment>
<feature type="transmembrane region" description="Helical" evidence="13">
    <location>
        <begin position="168"/>
        <end position="190"/>
    </location>
</feature>
<dbReference type="GO" id="GO:0008654">
    <property type="term" value="P:phospholipid biosynthetic process"/>
    <property type="evidence" value="ECO:0007669"/>
    <property type="project" value="UniProtKB-KW"/>
</dbReference>
<keyword evidence="15" id="KW-1185">Reference proteome</keyword>
<dbReference type="PROSITE" id="PS00379">
    <property type="entry name" value="CDP_ALCOHOL_P_TRANSF"/>
    <property type="match status" value="1"/>
</dbReference>
<keyword evidence="3" id="KW-0444">Lipid biosynthesis</keyword>
<dbReference type="AlphaFoldDB" id="A0A844XI06"/>
<reference evidence="14 15" key="1">
    <citation type="submission" date="2019-12" db="EMBL/GenBank/DDBJ databases">
        <authorList>
            <person name="Lee S.D."/>
        </authorList>
    </citation>
    <scope>NUCLEOTIDE SEQUENCE [LARGE SCALE GENOMIC DNA]</scope>
    <source>
        <strain evidence="14 15">GH3-10</strain>
    </source>
</reference>
<feature type="compositionally biased region" description="Acidic residues" evidence="12">
    <location>
        <begin position="1"/>
        <end position="10"/>
    </location>
</feature>
<evidence type="ECO:0000256" key="13">
    <source>
        <dbReference type="SAM" id="Phobius"/>
    </source>
</evidence>
<dbReference type="Pfam" id="PF01066">
    <property type="entry name" value="CDP-OH_P_transf"/>
    <property type="match status" value="1"/>
</dbReference>
<dbReference type="GO" id="GO:0016780">
    <property type="term" value="F:phosphotransferase activity, for other substituted phosphate groups"/>
    <property type="evidence" value="ECO:0007669"/>
    <property type="project" value="InterPro"/>
</dbReference>
<evidence type="ECO:0000256" key="7">
    <source>
        <dbReference type="ARBA" id="ARBA00023098"/>
    </source>
</evidence>
<accession>A0A844XI06</accession>
<keyword evidence="4 11" id="KW-0808">Transferase</keyword>
<name>A0A844XI06_9SPHN</name>
<evidence type="ECO:0000256" key="4">
    <source>
        <dbReference type="ARBA" id="ARBA00022679"/>
    </source>
</evidence>
<evidence type="ECO:0000256" key="8">
    <source>
        <dbReference type="ARBA" id="ARBA00023136"/>
    </source>
</evidence>
<keyword evidence="6 13" id="KW-1133">Transmembrane helix</keyword>
<gene>
    <name evidence="14" type="ORF">GRF63_15760</name>
</gene>
<feature type="transmembrane region" description="Helical" evidence="13">
    <location>
        <begin position="135"/>
        <end position="156"/>
    </location>
</feature>
<proteinExistence type="inferred from homology"/>
<organism evidence="14 15">
    <name type="scientific">Aurantiacibacter rhizosphaerae</name>
    <dbReference type="NCBI Taxonomy" id="2691582"/>
    <lineage>
        <taxon>Bacteria</taxon>
        <taxon>Pseudomonadati</taxon>
        <taxon>Pseudomonadota</taxon>
        <taxon>Alphaproteobacteria</taxon>
        <taxon>Sphingomonadales</taxon>
        <taxon>Erythrobacteraceae</taxon>
        <taxon>Aurantiacibacter</taxon>
    </lineage>
</organism>
<feature type="compositionally biased region" description="Basic and acidic residues" evidence="12">
    <location>
        <begin position="292"/>
        <end position="303"/>
    </location>
</feature>
<dbReference type="InterPro" id="IPR043130">
    <property type="entry name" value="CDP-OH_PTrfase_TM_dom"/>
</dbReference>
<evidence type="ECO:0000256" key="6">
    <source>
        <dbReference type="ARBA" id="ARBA00022989"/>
    </source>
</evidence>
<evidence type="ECO:0000256" key="9">
    <source>
        <dbReference type="ARBA" id="ARBA00023209"/>
    </source>
</evidence>
<feature type="transmembrane region" description="Helical" evidence="13">
    <location>
        <begin position="202"/>
        <end position="221"/>
    </location>
</feature>
<evidence type="ECO:0000256" key="3">
    <source>
        <dbReference type="ARBA" id="ARBA00022516"/>
    </source>
</evidence>
<evidence type="ECO:0000256" key="12">
    <source>
        <dbReference type="SAM" id="MobiDB-lite"/>
    </source>
</evidence>
<evidence type="ECO:0000256" key="5">
    <source>
        <dbReference type="ARBA" id="ARBA00022692"/>
    </source>
</evidence>
<feature type="region of interest" description="Disordered" evidence="12">
    <location>
        <begin position="283"/>
        <end position="317"/>
    </location>
</feature>
<keyword evidence="10" id="KW-1208">Phospholipid metabolism</keyword>
<reference evidence="14 15" key="2">
    <citation type="submission" date="2020-02" db="EMBL/GenBank/DDBJ databases">
        <title>Erythrobacter dongmakensis sp. nov., isolated from a tidal mudflat.</title>
        <authorList>
            <person name="Kim I.S."/>
        </authorList>
    </citation>
    <scope>NUCLEOTIDE SEQUENCE [LARGE SCALE GENOMIC DNA]</scope>
    <source>
        <strain evidence="14 15">GH3-10</strain>
    </source>
</reference>
<evidence type="ECO:0000256" key="1">
    <source>
        <dbReference type="ARBA" id="ARBA00004141"/>
    </source>
</evidence>
<evidence type="ECO:0000256" key="11">
    <source>
        <dbReference type="RuleBase" id="RU003750"/>
    </source>
</evidence>
<feature type="transmembrane region" description="Helical" evidence="13">
    <location>
        <begin position="48"/>
        <end position="70"/>
    </location>
</feature>
<keyword evidence="5 13" id="KW-0812">Transmembrane</keyword>
<sequence>MRPGEDDTQDFDSNQTAPAGPAWLGPKASEDEHVTRSRAGKGLSLRAVLPNAITAAALCSGLTSILFAIGGHWEQSVFAMILAGILDMMDGRIARLLKAQSRFGAELDSLSDSASFGIAPALVLYIWSLEELPRFGWLAALAYAICCALRLARFNAQIDVEDQPHKSAGYLTGVPAPMGAGFAFMPMYLWLATGEQLFRDPWLVGPWVIAIAVLMVSNLATPSWKSVSPSGDFKLAFIALAGLLVGGLLIETWWTLVLIGVVYMGLIAWSVAGYSKVKRAKNASASTDGDAEITRPAERKPLAVDEVDEALSRPRDQ</sequence>
<dbReference type="GO" id="GO:0016020">
    <property type="term" value="C:membrane"/>
    <property type="evidence" value="ECO:0007669"/>
    <property type="project" value="UniProtKB-SubCell"/>
</dbReference>
<feature type="transmembrane region" description="Helical" evidence="13">
    <location>
        <begin position="233"/>
        <end position="250"/>
    </location>
</feature>
<comment type="similarity">
    <text evidence="2 11">Belongs to the CDP-alcohol phosphatidyltransferase class-I family.</text>
</comment>
<feature type="transmembrane region" description="Helical" evidence="13">
    <location>
        <begin position="256"/>
        <end position="274"/>
    </location>
</feature>
<evidence type="ECO:0000313" key="14">
    <source>
        <dbReference type="EMBL" id="MWV29359.1"/>
    </source>
</evidence>
<dbReference type="Proteomes" id="UP000461409">
    <property type="component" value="Unassembled WGS sequence"/>
</dbReference>
<dbReference type="Gene3D" id="1.20.120.1760">
    <property type="match status" value="1"/>
</dbReference>
<dbReference type="RefSeq" id="WP_160487024.1">
    <property type="nucleotide sequence ID" value="NZ_WUBR01000004.1"/>
</dbReference>
<dbReference type="InterPro" id="IPR050324">
    <property type="entry name" value="CDP-alcohol_PTase-I"/>
</dbReference>
<comment type="subcellular location">
    <subcellularLocation>
        <location evidence="1">Membrane</location>
        <topology evidence="1">Multi-pass membrane protein</topology>
    </subcellularLocation>
</comment>
<evidence type="ECO:0000256" key="10">
    <source>
        <dbReference type="ARBA" id="ARBA00023264"/>
    </source>
</evidence>
<dbReference type="InterPro" id="IPR000462">
    <property type="entry name" value="CDP-OH_P_trans"/>
</dbReference>
<dbReference type="PANTHER" id="PTHR14269">
    <property type="entry name" value="CDP-DIACYLGLYCEROL--GLYCEROL-3-PHOSPHATE 3-PHOSPHATIDYLTRANSFERASE-RELATED"/>
    <property type="match status" value="1"/>
</dbReference>
<evidence type="ECO:0000313" key="15">
    <source>
        <dbReference type="Proteomes" id="UP000461409"/>
    </source>
</evidence>
<evidence type="ECO:0000256" key="2">
    <source>
        <dbReference type="ARBA" id="ARBA00010441"/>
    </source>
</evidence>
<protein>
    <submittedName>
        <fullName evidence="14">CDP-diacylglycerol O-phosphatidyltransferase</fullName>
    </submittedName>
</protein>
<dbReference type="PANTHER" id="PTHR14269:SF61">
    <property type="entry name" value="CDP-DIACYLGLYCEROL--SERINE O-PHOSPHATIDYLTRANSFERASE"/>
    <property type="match status" value="1"/>
</dbReference>
<keyword evidence="8 13" id="KW-0472">Membrane</keyword>
<keyword evidence="9" id="KW-0594">Phospholipid biosynthesis</keyword>
<feature type="region of interest" description="Disordered" evidence="12">
    <location>
        <begin position="1"/>
        <end position="31"/>
    </location>
</feature>